<accession>A0A0B7AK45</accession>
<reference evidence="1" key="1">
    <citation type="submission" date="2014-12" db="EMBL/GenBank/DDBJ databases">
        <title>Insight into the proteome of Arion vulgaris.</title>
        <authorList>
            <person name="Aradska J."/>
            <person name="Bulat T."/>
            <person name="Smidak R."/>
            <person name="Sarate P."/>
            <person name="Gangsoo J."/>
            <person name="Sialana F."/>
            <person name="Bilban M."/>
            <person name="Lubec G."/>
        </authorList>
    </citation>
    <scope>NUCLEOTIDE SEQUENCE</scope>
    <source>
        <tissue evidence="1">Skin</tissue>
    </source>
</reference>
<organism evidence="1">
    <name type="scientific">Arion vulgaris</name>
    <dbReference type="NCBI Taxonomy" id="1028688"/>
    <lineage>
        <taxon>Eukaryota</taxon>
        <taxon>Metazoa</taxon>
        <taxon>Spiralia</taxon>
        <taxon>Lophotrochozoa</taxon>
        <taxon>Mollusca</taxon>
        <taxon>Gastropoda</taxon>
        <taxon>Heterobranchia</taxon>
        <taxon>Euthyneura</taxon>
        <taxon>Panpulmonata</taxon>
        <taxon>Eupulmonata</taxon>
        <taxon>Stylommatophora</taxon>
        <taxon>Helicina</taxon>
        <taxon>Arionoidea</taxon>
        <taxon>Arionidae</taxon>
        <taxon>Arion</taxon>
    </lineage>
</organism>
<name>A0A0B7AK45_9EUPU</name>
<proteinExistence type="predicted"/>
<sequence>MRAYRIDDISSVPAFFSLSRGIICKKVHCPALLHVQVCTGNSVSSDVTYKCCPPIPHADFQIQSFKIHSSSLI</sequence>
<evidence type="ECO:0000313" key="1">
    <source>
        <dbReference type="EMBL" id="CEK80927.1"/>
    </source>
</evidence>
<dbReference type="AlphaFoldDB" id="A0A0B7AK45"/>
<dbReference type="EMBL" id="HACG01034062">
    <property type="protein sequence ID" value="CEK80927.1"/>
    <property type="molecule type" value="Transcribed_RNA"/>
</dbReference>
<gene>
    <name evidence="1" type="primary">ORF123464</name>
</gene>
<protein>
    <submittedName>
        <fullName evidence="1">Uncharacterized protein</fullName>
    </submittedName>
</protein>